<dbReference type="OrthoDB" id="7432929at2"/>
<name>A0A4Y9EMT8_9SPHN</name>
<organism evidence="1 2">
    <name type="scientific">Glacieibacterium arshaanense</name>
    <dbReference type="NCBI Taxonomy" id="2511025"/>
    <lineage>
        <taxon>Bacteria</taxon>
        <taxon>Pseudomonadati</taxon>
        <taxon>Pseudomonadota</taxon>
        <taxon>Alphaproteobacteria</taxon>
        <taxon>Sphingomonadales</taxon>
        <taxon>Sphingosinicellaceae</taxon>
        <taxon>Glacieibacterium</taxon>
    </lineage>
</organism>
<accession>A0A4Y9EMT8</accession>
<protein>
    <submittedName>
        <fullName evidence="1">Uncharacterized protein</fullName>
    </submittedName>
</protein>
<proteinExistence type="predicted"/>
<dbReference type="AlphaFoldDB" id="A0A4Y9EMT8"/>
<sequence length="177" mass="18813">MNVLVEISGHQNANYTVDATGVTHRFSLIDTTPSVTPSGTIIDQYGNIDATKFPFVDGYGPNIDTTFRIAGAVLGNDGALYPVRWATATECSGSGPNANVGYGWFTDSEAPGSPKKAIADMWFTQSDSTHITLDDNLEDGAPYCYSLGFVVLDIMGPGSVTYVTIDPRIVTPPPIGQ</sequence>
<evidence type="ECO:0000313" key="1">
    <source>
        <dbReference type="EMBL" id="TFU03376.1"/>
    </source>
</evidence>
<reference evidence="1 2" key="1">
    <citation type="submission" date="2019-02" db="EMBL/GenBank/DDBJ databases">
        <title>Polymorphobacter sp. isolated from the lake at the Tibet of China.</title>
        <authorList>
            <person name="Li A."/>
        </authorList>
    </citation>
    <scope>NUCLEOTIDE SEQUENCE [LARGE SCALE GENOMIC DNA]</scope>
    <source>
        <strain evidence="1 2">DJ1R-1</strain>
    </source>
</reference>
<comment type="caution">
    <text evidence="1">The sequence shown here is derived from an EMBL/GenBank/DDBJ whole genome shotgun (WGS) entry which is preliminary data.</text>
</comment>
<dbReference type="RefSeq" id="WP_135245968.1">
    <property type="nucleotide sequence ID" value="NZ_SIHO01000002.1"/>
</dbReference>
<dbReference type="EMBL" id="SIHO01000002">
    <property type="protein sequence ID" value="TFU03376.1"/>
    <property type="molecule type" value="Genomic_DNA"/>
</dbReference>
<gene>
    <name evidence="1" type="ORF">EUV02_09365</name>
</gene>
<dbReference type="Proteomes" id="UP000297737">
    <property type="component" value="Unassembled WGS sequence"/>
</dbReference>
<keyword evidence="2" id="KW-1185">Reference proteome</keyword>
<evidence type="ECO:0000313" key="2">
    <source>
        <dbReference type="Proteomes" id="UP000297737"/>
    </source>
</evidence>